<comment type="caution">
    <text evidence="4">The sequence shown here is derived from an EMBL/GenBank/DDBJ whole genome shotgun (WGS) entry which is preliminary data.</text>
</comment>
<dbReference type="GO" id="GO:0016787">
    <property type="term" value="F:hydrolase activity"/>
    <property type="evidence" value="ECO:0007669"/>
    <property type="project" value="UniProtKB-KW"/>
</dbReference>
<reference evidence="4" key="1">
    <citation type="submission" date="2021-02" db="EMBL/GenBank/DDBJ databases">
        <title>Abyssanaerobacter marinus gen.nov., sp., nov, anaerobic bacterium isolated from the Onnuri vent field of Indian Ocean and suggestion of Mogibacteriaceae fam. nov., and proposal of reclassification of ambiguous this family's genus member.</title>
        <authorList>
            <person name="Kim Y.J."/>
            <person name="Yang J.-A."/>
        </authorList>
    </citation>
    <scope>NUCLEOTIDE SEQUENCE</scope>
    <source>
        <strain evidence="4">DSM 2634</strain>
    </source>
</reference>
<dbReference type="Proteomes" id="UP000664545">
    <property type="component" value="Unassembled WGS sequence"/>
</dbReference>
<gene>
    <name evidence="4" type="ORF">JYB65_04550</name>
</gene>
<dbReference type="RefSeq" id="WP_206581412.1">
    <property type="nucleotide sequence ID" value="NZ_JAFJZZ010000001.1"/>
</dbReference>
<dbReference type="InterPro" id="IPR050272">
    <property type="entry name" value="Isochorismatase-like_hydrls"/>
</dbReference>
<sequence>MNKALLIIDVQNDYFPNGKCELHQPELALSSIKKLLRYFRDNKLPVYHIKHLSEKNAAFFVPNTDGVNIHKDIMPLDSEKIIIKHYPNSFFETDLQAELSKERISDIVICGMMTHMCVDTTVRAAKDYGYNITLVSDACATKDLEWNGLTIPANIVQDVYMASINSKFANVITSENILE</sequence>
<proteinExistence type="inferred from homology"/>
<accession>A0A939D731</accession>
<feature type="domain" description="Isochorismatase-like" evidence="3">
    <location>
        <begin position="4"/>
        <end position="146"/>
    </location>
</feature>
<name>A0A939D731_CLOAM</name>
<evidence type="ECO:0000313" key="4">
    <source>
        <dbReference type="EMBL" id="MBN7772624.1"/>
    </source>
</evidence>
<dbReference type="Gene3D" id="3.40.50.850">
    <property type="entry name" value="Isochorismatase-like"/>
    <property type="match status" value="1"/>
</dbReference>
<dbReference type="AlphaFoldDB" id="A0A939D731"/>
<evidence type="ECO:0000259" key="3">
    <source>
        <dbReference type="Pfam" id="PF00857"/>
    </source>
</evidence>
<dbReference type="InterPro" id="IPR036380">
    <property type="entry name" value="Isochorismatase-like_sf"/>
</dbReference>
<organism evidence="4 5">
    <name type="scientific">Clostridium aminobutyricum</name>
    <dbReference type="NCBI Taxonomy" id="33953"/>
    <lineage>
        <taxon>Bacteria</taxon>
        <taxon>Bacillati</taxon>
        <taxon>Bacillota</taxon>
        <taxon>Clostridia</taxon>
        <taxon>Eubacteriales</taxon>
        <taxon>Clostridiaceae</taxon>
        <taxon>Clostridium</taxon>
    </lineage>
</organism>
<dbReference type="EMBL" id="JAFJZZ010000001">
    <property type="protein sequence ID" value="MBN7772624.1"/>
    <property type="molecule type" value="Genomic_DNA"/>
</dbReference>
<evidence type="ECO:0000256" key="2">
    <source>
        <dbReference type="ARBA" id="ARBA00022801"/>
    </source>
</evidence>
<dbReference type="SUPFAM" id="SSF52499">
    <property type="entry name" value="Isochorismatase-like hydrolases"/>
    <property type="match status" value="1"/>
</dbReference>
<dbReference type="CDD" id="cd01014">
    <property type="entry name" value="nicotinamidase_related"/>
    <property type="match status" value="1"/>
</dbReference>
<keyword evidence="5" id="KW-1185">Reference proteome</keyword>
<evidence type="ECO:0000313" key="5">
    <source>
        <dbReference type="Proteomes" id="UP000664545"/>
    </source>
</evidence>
<protein>
    <submittedName>
        <fullName evidence="4">Cysteine hydrolase</fullName>
    </submittedName>
</protein>
<dbReference type="PANTHER" id="PTHR43540:SF1">
    <property type="entry name" value="ISOCHORISMATASE HYDROLASE"/>
    <property type="match status" value="1"/>
</dbReference>
<dbReference type="Pfam" id="PF00857">
    <property type="entry name" value="Isochorismatase"/>
    <property type="match status" value="1"/>
</dbReference>
<dbReference type="PANTHER" id="PTHR43540">
    <property type="entry name" value="PEROXYUREIDOACRYLATE/UREIDOACRYLATE AMIDOHYDROLASE-RELATED"/>
    <property type="match status" value="1"/>
</dbReference>
<dbReference type="InterPro" id="IPR000868">
    <property type="entry name" value="Isochorismatase-like_dom"/>
</dbReference>
<evidence type="ECO:0000256" key="1">
    <source>
        <dbReference type="ARBA" id="ARBA00006336"/>
    </source>
</evidence>
<keyword evidence="2 4" id="KW-0378">Hydrolase</keyword>
<comment type="similarity">
    <text evidence="1">Belongs to the isochorismatase family.</text>
</comment>